<proteinExistence type="inferred from homology"/>
<dbReference type="STRING" id="4781.A0A0P1ART8"/>
<sequence length="449" mass="50770">MGINHITAVASALLTLQLHTSVADVVSFDWRITNIYTEYDGVYINSLGINDFTADQALIDVELGQEVEVRVTNELADPTCLHWHGLKQLGTQEMDGTSEITQCHIPPNATTIYHFIPDKAGSFWWHSHHLAQYAFGLRGPMVVRPPANQMKDWEREIDGEYIIQLADMYHRRPVAIPIYNSILINNRGRYNCTAAAKQNFTDCTDVQPLPKFHFEPGKKYLLRLISMVALAPIEFSIDEHEFRVVAADSDYLKPSESINSIFINAGQRYDIIVEAKSNVEQETIKSSYWMRAKGLHGSIWTAGTAEMAAQPLFTPSDEELKPITKRNATKIFVRAPSANVDEKLLESRGGETGLAAGKESYEMLLEMIRTKFSKYSQHFVRDGKMGIPSSSTALHDQTLSQKQYNDGLAFLIEHNENLEHAQVIDQDEVLKCLETFDITRLVKLVIEHK</sequence>
<dbReference type="AlphaFoldDB" id="A0A0P1ART8"/>
<dbReference type="SUPFAM" id="SSF49503">
    <property type="entry name" value="Cupredoxins"/>
    <property type="match status" value="2"/>
</dbReference>
<accession>A0A0P1ART8</accession>
<feature type="domain" description="Plastocyanin-like" evidence="3">
    <location>
        <begin position="161"/>
        <end position="297"/>
    </location>
</feature>
<dbReference type="EMBL" id="CCYD01000810">
    <property type="protein sequence ID" value="CEG43935.1"/>
    <property type="molecule type" value="Genomic_DNA"/>
</dbReference>
<dbReference type="PANTHER" id="PTHR11709">
    <property type="entry name" value="MULTI-COPPER OXIDASE"/>
    <property type="match status" value="1"/>
</dbReference>
<dbReference type="CDD" id="cd04206">
    <property type="entry name" value="CuRO_1_LCC_like"/>
    <property type="match status" value="1"/>
</dbReference>
<dbReference type="RefSeq" id="XP_024580304.1">
    <property type="nucleotide sequence ID" value="XM_024729981.1"/>
</dbReference>
<evidence type="ECO:0000313" key="6">
    <source>
        <dbReference type="Proteomes" id="UP000054928"/>
    </source>
</evidence>
<dbReference type="InterPro" id="IPR008972">
    <property type="entry name" value="Cupredoxin"/>
</dbReference>
<dbReference type="Proteomes" id="UP000054928">
    <property type="component" value="Unassembled WGS sequence"/>
</dbReference>
<evidence type="ECO:0000259" key="3">
    <source>
        <dbReference type="Pfam" id="PF00394"/>
    </source>
</evidence>
<dbReference type="OrthoDB" id="2430552at2759"/>
<dbReference type="GO" id="GO:0016491">
    <property type="term" value="F:oxidoreductase activity"/>
    <property type="evidence" value="ECO:0007669"/>
    <property type="project" value="TreeGrafter"/>
</dbReference>
<name>A0A0P1ART8_PLAHL</name>
<feature type="domain" description="Plastocyanin-like" evidence="4">
    <location>
        <begin position="57"/>
        <end position="147"/>
    </location>
</feature>
<comment type="similarity">
    <text evidence="1">Belongs to the multicopper oxidase family.</text>
</comment>
<reference evidence="6" key="1">
    <citation type="submission" date="2014-09" db="EMBL/GenBank/DDBJ databases">
        <authorList>
            <person name="Sharma Rahul"/>
            <person name="Thines Marco"/>
        </authorList>
    </citation>
    <scope>NUCLEOTIDE SEQUENCE [LARGE SCALE GENOMIC DNA]</scope>
</reference>
<dbReference type="GeneID" id="36409269"/>
<evidence type="ECO:0000256" key="1">
    <source>
        <dbReference type="ARBA" id="ARBA00010609"/>
    </source>
</evidence>
<keyword evidence="6" id="KW-1185">Reference proteome</keyword>
<feature type="signal peptide" evidence="2">
    <location>
        <begin position="1"/>
        <end position="23"/>
    </location>
</feature>
<organism evidence="5 6">
    <name type="scientific">Plasmopara halstedii</name>
    <name type="common">Downy mildew of sunflower</name>
    <dbReference type="NCBI Taxonomy" id="4781"/>
    <lineage>
        <taxon>Eukaryota</taxon>
        <taxon>Sar</taxon>
        <taxon>Stramenopiles</taxon>
        <taxon>Oomycota</taxon>
        <taxon>Peronosporomycetes</taxon>
        <taxon>Peronosporales</taxon>
        <taxon>Peronosporaceae</taxon>
        <taxon>Plasmopara</taxon>
    </lineage>
</organism>
<evidence type="ECO:0000313" key="5">
    <source>
        <dbReference type="EMBL" id="CEG43935.1"/>
    </source>
</evidence>
<dbReference type="Gene3D" id="2.60.40.420">
    <property type="entry name" value="Cupredoxins - blue copper proteins"/>
    <property type="match status" value="2"/>
</dbReference>
<dbReference type="InterPro" id="IPR001117">
    <property type="entry name" value="Cu-oxidase_2nd"/>
</dbReference>
<dbReference type="Pfam" id="PF07732">
    <property type="entry name" value="Cu-oxidase_3"/>
    <property type="match status" value="1"/>
</dbReference>
<dbReference type="CDD" id="cd04205">
    <property type="entry name" value="CuRO_2_LCC_like"/>
    <property type="match status" value="1"/>
</dbReference>
<protein>
    <recommendedName>
        <fullName evidence="7">Multicopper oxidase</fullName>
    </recommendedName>
</protein>
<feature type="chain" id="PRO_5006058872" description="Multicopper oxidase" evidence="2">
    <location>
        <begin position="24"/>
        <end position="449"/>
    </location>
</feature>
<evidence type="ECO:0000259" key="4">
    <source>
        <dbReference type="Pfam" id="PF07732"/>
    </source>
</evidence>
<dbReference type="PANTHER" id="PTHR11709:SF511">
    <property type="entry name" value="LACCASE"/>
    <property type="match status" value="1"/>
</dbReference>
<evidence type="ECO:0000256" key="2">
    <source>
        <dbReference type="SAM" id="SignalP"/>
    </source>
</evidence>
<dbReference type="GO" id="GO:0005507">
    <property type="term" value="F:copper ion binding"/>
    <property type="evidence" value="ECO:0007669"/>
    <property type="project" value="InterPro"/>
</dbReference>
<keyword evidence="2" id="KW-0732">Signal</keyword>
<dbReference type="InterPro" id="IPR011707">
    <property type="entry name" value="Cu-oxidase-like_N"/>
</dbReference>
<evidence type="ECO:0008006" key="7">
    <source>
        <dbReference type="Google" id="ProtNLM"/>
    </source>
</evidence>
<dbReference type="InterPro" id="IPR045087">
    <property type="entry name" value="Cu-oxidase_fam"/>
</dbReference>
<dbReference type="Pfam" id="PF00394">
    <property type="entry name" value="Cu-oxidase"/>
    <property type="match status" value="1"/>
</dbReference>